<dbReference type="EMBL" id="VSSQ01070385">
    <property type="protein sequence ID" value="MPN22205.1"/>
    <property type="molecule type" value="Genomic_DNA"/>
</dbReference>
<proteinExistence type="predicted"/>
<gene>
    <name evidence="1" type="ORF">SDC9_169588</name>
</gene>
<organism evidence="1">
    <name type="scientific">bioreactor metagenome</name>
    <dbReference type="NCBI Taxonomy" id="1076179"/>
    <lineage>
        <taxon>unclassified sequences</taxon>
        <taxon>metagenomes</taxon>
        <taxon>ecological metagenomes</taxon>
    </lineage>
</organism>
<sequence>MVQTDTRWVKYSPAARKMRGLPKKVPFAKGDGMEGGGTANAGKTVGLLLYGASAGKAALGL</sequence>
<evidence type="ECO:0000313" key="1">
    <source>
        <dbReference type="EMBL" id="MPN22205.1"/>
    </source>
</evidence>
<name>A0A645G6C3_9ZZZZ</name>
<reference evidence="1" key="1">
    <citation type="submission" date="2019-08" db="EMBL/GenBank/DDBJ databases">
        <authorList>
            <person name="Kucharzyk K."/>
            <person name="Murdoch R.W."/>
            <person name="Higgins S."/>
            <person name="Loffler F."/>
        </authorList>
    </citation>
    <scope>NUCLEOTIDE SEQUENCE</scope>
</reference>
<accession>A0A645G6C3</accession>
<dbReference type="AlphaFoldDB" id="A0A645G6C3"/>
<comment type="caution">
    <text evidence="1">The sequence shown here is derived from an EMBL/GenBank/DDBJ whole genome shotgun (WGS) entry which is preliminary data.</text>
</comment>
<protein>
    <submittedName>
        <fullName evidence="1">Uncharacterized protein</fullName>
    </submittedName>
</protein>